<evidence type="ECO:0000256" key="1">
    <source>
        <dbReference type="PROSITE-ProRule" id="PRU00047"/>
    </source>
</evidence>
<accession>A0A9N9DZ47</accession>
<dbReference type="OrthoDB" id="10341635at2759"/>
<gene>
    <name evidence="4" type="ORF">PBRASI_LOCUS10546</name>
</gene>
<feature type="domain" description="CCHC-type" evidence="3">
    <location>
        <begin position="255"/>
        <end position="270"/>
    </location>
</feature>
<proteinExistence type="predicted"/>
<comment type="caution">
    <text evidence="4">The sequence shown here is derived from an EMBL/GenBank/DDBJ whole genome shotgun (WGS) entry which is preliminary data.</text>
</comment>
<evidence type="ECO:0000259" key="3">
    <source>
        <dbReference type="PROSITE" id="PS50158"/>
    </source>
</evidence>
<feature type="compositionally biased region" description="Polar residues" evidence="2">
    <location>
        <begin position="378"/>
        <end position="387"/>
    </location>
</feature>
<dbReference type="GO" id="GO:0008270">
    <property type="term" value="F:zinc ion binding"/>
    <property type="evidence" value="ECO:0007669"/>
    <property type="project" value="UniProtKB-KW"/>
</dbReference>
<keyword evidence="1" id="KW-0862">Zinc</keyword>
<dbReference type="InterPro" id="IPR001878">
    <property type="entry name" value="Znf_CCHC"/>
</dbReference>
<evidence type="ECO:0000256" key="2">
    <source>
        <dbReference type="SAM" id="MobiDB-lite"/>
    </source>
</evidence>
<sequence length="422" mass="47187">DDTFNLEWKAATAAKFNRGVYSQLPHSIAYKLKHCQKFKNMSFAQVASLPPTQNLPPNQVINPTIPINSSFSLFNWRNTTSSLKERPYMGRSTPLSSSPNSLFLDTRQFKIPDKVLVDEFKDELIGVAFNPAVGFIELVFSSPESFEKHLSTPIEYNSKQIHLSPPRNYIRKKLTLHLHGMPILKRETIHTAISEALMEHGNIIEIAPVLISNTNLLTPKWDVVIEPNHKKPIPTSLTILESTVVLTWVNSPKVCLHCKKDGHLHTKCPEKNFPKHPVTNIASLQPTNTLSSHTENSNAHISTHKPANSQFSSPKTPNSNLSFDNNSNQSTNQHSVTEINTSNSLPTSYNTAMNSYSPDNHTINNTDVVMQIDTTMSSPVSQSNDIHSSIHAPSAMNNENSHKKMESEYTSTNFSENMSIDP</sequence>
<reference evidence="4" key="1">
    <citation type="submission" date="2021-06" db="EMBL/GenBank/DDBJ databases">
        <authorList>
            <person name="Kallberg Y."/>
            <person name="Tangrot J."/>
            <person name="Rosling A."/>
        </authorList>
    </citation>
    <scope>NUCLEOTIDE SEQUENCE</scope>
    <source>
        <strain evidence="4">BR232B</strain>
    </source>
</reference>
<dbReference type="Proteomes" id="UP000789739">
    <property type="component" value="Unassembled WGS sequence"/>
</dbReference>
<dbReference type="AlphaFoldDB" id="A0A9N9DZ47"/>
<evidence type="ECO:0000313" key="5">
    <source>
        <dbReference type="Proteomes" id="UP000789739"/>
    </source>
</evidence>
<evidence type="ECO:0000313" key="4">
    <source>
        <dbReference type="EMBL" id="CAG8656462.1"/>
    </source>
</evidence>
<organism evidence="4 5">
    <name type="scientific">Paraglomus brasilianum</name>
    <dbReference type="NCBI Taxonomy" id="144538"/>
    <lineage>
        <taxon>Eukaryota</taxon>
        <taxon>Fungi</taxon>
        <taxon>Fungi incertae sedis</taxon>
        <taxon>Mucoromycota</taxon>
        <taxon>Glomeromycotina</taxon>
        <taxon>Glomeromycetes</taxon>
        <taxon>Paraglomerales</taxon>
        <taxon>Paraglomeraceae</taxon>
        <taxon>Paraglomus</taxon>
    </lineage>
</organism>
<feature type="non-terminal residue" evidence="4">
    <location>
        <position position="1"/>
    </location>
</feature>
<protein>
    <submittedName>
        <fullName evidence="4">11338_t:CDS:1</fullName>
    </submittedName>
</protein>
<feature type="region of interest" description="Disordered" evidence="2">
    <location>
        <begin position="378"/>
        <end position="422"/>
    </location>
</feature>
<dbReference type="EMBL" id="CAJVPI010003267">
    <property type="protein sequence ID" value="CAG8656462.1"/>
    <property type="molecule type" value="Genomic_DNA"/>
</dbReference>
<keyword evidence="1" id="KW-0479">Metal-binding</keyword>
<keyword evidence="5" id="KW-1185">Reference proteome</keyword>
<feature type="region of interest" description="Disordered" evidence="2">
    <location>
        <begin position="288"/>
        <end position="346"/>
    </location>
</feature>
<dbReference type="PROSITE" id="PS50158">
    <property type="entry name" value="ZF_CCHC"/>
    <property type="match status" value="1"/>
</dbReference>
<feature type="compositionally biased region" description="Polar residues" evidence="2">
    <location>
        <begin position="408"/>
        <end position="422"/>
    </location>
</feature>
<keyword evidence="1" id="KW-0863">Zinc-finger</keyword>
<dbReference type="GO" id="GO:0003676">
    <property type="term" value="F:nucleic acid binding"/>
    <property type="evidence" value="ECO:0007669"/>
    <property type="project" value="InterPro"/>
</dbReference>
<name>A0A9N9DZ47_9GLOM</name>
<feature type="non-terminal residue" evidence="4">
    <location>
        <position position="422"/>
    </location>
</feature>